<comment type="similarity">
    <text evidence="1">Belongs to the peptidase M28 family. M28B subfamily.</text>
</comment>
<dbReference type="Gene3D" id="3.50.30.30">
    <property type="match status" value="1"/>
</dbReference>
<feature type="domain" description="Peptidase M28" evidence="5">
    <location>
        <begin position="331"/>
        <end position="533"/>
    </location>
</feature>
<dbReference type="SUPFAM" id="SSF52025">
    <property type="entry name" value="PA domain"/>
    <property type="match status" value="1"/>
</dbReference>
<dbReference type="Gene3D" id="1.20.930.40">
    <property type="entry name" value="Transferrin receptor-like, dimerisation domain"/>
    <property type="match status" value="1"/>
</dbReference>
<evidence type="ECO:0000259" key="5">
    <source>
        <dbReference type="Pfam" id="PF04389"/>
    </source>
</evidence>
<feature type="domain" description="Transferrin receptor-like dimerisation" evidence="4">
    <location>
        <begin position="599"/>
        <end position="703"/>
    </location>
</feature>
<dbReference type="PANTHER" id="PTHR10404:SF46">
    <property type="entry name" value="VACUOLAR PROTEIN SORTING-ASSOCIATED PROTEIN 70"/>
    <property type="match status" value="1"/>
</dbReference>
<evidence type="ECO:0000256" key="1">
    <source>
        <dbReference type="ARBA" id="ARBA00005634"/>
    </source>
</evidence>
<dbReference type="FunFam" id="3.40.630.10:FF:000101">
    <property type="entry name" value="N-acetylated alpha-linked acidic dipeptidase like 1"/>
    <property type="match status" value="1"/>
</dbReference>
<dbReference type="Pfam" id="PF02225">
    <property type="entry name" value="PA"/>
    <property type="match status" value="1"/>
</dbReference>
<gene>
    <name evidence="6" type="ORF">ESZ00_12945</name>
</gene>
<protein>
    <submittedName>
        <fullName evidence="6">M28 family peptidase</fullName>
    </submittedName>
</protein>
<dbReference type="AlphaFoldDB" id="A0A4Q1SEQ3"/>
<evidence type="ECO:0000259" key="3">
    <source>
        <dbReference type="Pfam" id="PF02225"/>
    </source>
</evidence>
<feature type="domain" description="PA" evidence="3">
    <location>
        <begin position="146"/>
        <end position="233"/>
    </location>
</feature>
<dbReference type="EMBL" id="SDMK01000002">
    <property type="protein sequence ID" value="RXS95764.1"/>
    <property type="molecule type" value="Genomic_DNA"/>
</dbReference>
<dbReference type="Proteomes" id="UP000290253">
    <property type="component" value="Unassembled WGS sequence"/>
</dbReference>
<evidence type="ECO:0000313" key="7">
    <source>
        <dbReference type="Proteomes" id="UP000290253"/>
    </source>
</evidence>
<comment type="caution">
    <text evidence="6">The sequence shown here is derived from an EMBL/GenBank/DDBJ whole genome shotgun (WGS) entry which is preliminary data.</text>
</comment>
<evidence type="ECO:0000256" key="2">
    <source>
        <dbReference type="SAM" id="MobiDB-lite"/>
    </source>
</evidence>
<dbReference type="CDD" id="cd08022">
    <property type="entry name" value="M28_PSMA_like"/>
    <property type="match status" value="1"/>
</dbReference>
<dbReference type="Pfam" id="PF04389">
    <property type="entry name" value="Peptidase_M28"/>
    <property type="match status" value="1"/>
</dbReference>
<accession>A0A4Q1SEQ3</accession>
<dbReference type="OrthoDB" id="233977at2"/>
<evidence type="ECO:0000259" key="4">
    <source>
        <dbReference type="Pfam" id="PF04253"/>
    </source>
</evidence>
<dbReference type="InterPro" id="IPR036757">
    <property type="entry name" value="TFR-like_dimer_dom_sf"/>
</dbReference>
<dbReference type="Pfam" id="PF04253">
    <property type="entry name" value="TFR_dimer"/>
    <property type="match status" value="1"/>
</dbReference>
<dbReference type="InterPro" id="IPR007484">
    <property type="entry name" value="Peptidase_M28"/>
</dbReference>
<dbReference type="InterPro" id="IPR007365">
    <property type="entry name" value="TFR-like_dimer_dom"/>
</dbReference>
<dbReference type="SUPFAM" id="SSF53187">
    <property type="entry name" value="Zn-dependent exopeptidases"/>
    <property type="match status" value="1"/>
</dbReference>
<dbReference type="PANTHER" id="PTHR10404">
    <property type="entry name" value="N-ACETYLATED-ALPHA-LINKED ACIDIC DIPEPTIDASE"/>
    <property type="match status" value="1"/>
</dbReference>
<dbReference type="InterPro" id="IPR046450">
    <property type="entry name" value="PA_dom_sf"/>
</dbReference>
<dbReference type="Gene3D" id="3.40.630.10">
    <property type="entry name" value="Zn peptidases"/>
    <property type="match status" value="1"/>
</dbReference>
<keyword evidence="7" id="KW-1185">Reference proteome</keyword>
<reference evidence="6 7" key="1">
    <citation type="journal article" date="2016" name="Int. J. Syst. Evol. Microbiol.">
        <title>Acidipila dinghuensis sp. nov., an acidobacterium isolated from forest soil.</title>
        <authorList>
            <person name="Jiang Y.W."/>
            <person name="Wang J."/>
            <person name="Chen M.H."/>
            <person name="Lv Y.Y."/>
            <person name="Qiu L.H."/>
        </authorList>
    </citation>
    <scope>NUCLEOTIDE SEQUENCE [LARGE SCALE GENOMIC DNA]</scope>
    <source>
        <strain evidence="6 7">DHOF10</strain>
    </source>
</reference>
<proteinExistence type="inferred from homology"/>
<dbReference type="SUPFAM" id="SSF47672">
    <property type="entry name" value="Transferrin receptor-like dimerisation domain"/>
    <property type="match status" value="1"/>
</dbReference>
<evidence type="ECO:0000313" key="6">
    <source>
        <dbReference type="EMBL" id="RXS95764.1"/>
    </source>
</evidence>
<dbReference type="InterPro" id="IPR039373">
    <property type="entry name" value="Peptidase_M28B"/>
</dbReference>
<feature type="region of interest" description="Disordered" evidence="2">
    <location>
        <begin position="452"/>
        <end position="486"/>
    </location>
</feature>
<organism evidence="6 7">
    <name type="scientific">Silvibacterium dinghuense</name>
    <dbReference type="NCBI Taxonomy" id="1560006"/>
    <lineage>
        <taxon>Bacteria</taxon>
        <taxon>Pseudomonadati</taxon>
        <taxon>Acidobacteriota</taxon>
        <taxon>Terriglobia</taxon>
        <taxon>Terriglobales</taxon>
        <taxon>Acidobacteriaceae</taxon>
        <taxon>Silvibacterium</taxon>
    </lineage>
</organism>
<dbReference type="InterPro" id="IPR003137">
    <property type="entry name" value="PA_domain"/>
</dbReference>
<name>A0A4Q1SEQ3_9BACT</name>
<dbReference type="CDD" id="cd02121">
    <property type="entry name" value="PA_GCPII_like"/>
    <property type="match status" value="1"/>
</dbReference>
<sequence>MAATTALLPIALTAQTALTPPDSVFGYKDFSTQAKIDQTFLAVPDAKLAGEELKTLTAVPHIASSKEDYATAQYVAKKFKAAGLETTIVPYKVWLNLPAESKITATTADGKPLMSGPTPEHVSHDPFQDDPRVIMPFNGSSASGDVTADVVYANYGRPEDFQKLADAGIDIAGKIVIVRYGMNFRGVKAYIAQEKHAAGLVIYSDPADDGYFRGDKYPNGPYRPDTGVQRGSIQYMFKYPGDPTTPGIASTPDLPMSKRIPPSQATSQPTIPSIPISYHDAAPILEAMKGATVPHGWQGALPFTYHLGGAGAVKVHLVLKQDYQYRTIWDVIGKIPGTEAPNDWVVAGNHRDAWVYGAVDPNSGTAAMLESVHGIGELLKQGWRPRRTIVFASWDAEEEGLIGSTEWAEGHADELAHAVAYFNTDVGVSGPNFDASAVPSLKEFIRQVTKEVPSPKGGSVYDQWKKQQDQRPALGVQEHASKESAHLDNDVEIGDLGSGSDFTPFIQHLGVPSSDIGSGGPYGVYHSVFDNYAWFTMNADPTFVYEQEMARVFGLEVLHMADADVLPYDYVTYAREIEEYIGAAKKKAQTEGLTLDTSAAEDATKQFLAAAKAIKAKQDHPSGNDAALNTSLRATEGDFLSAAGLPNRPWFKHTVYAPGEYTGYAAVVIPGVNEALDAKKAEQAQAQLAVLTEAIQRAAATLEKAGE</sequence>